<comment type="caution">
    <text evidence="2">The sequence shown here is derived from an EMBL/GenBank/DDBJ whole genome shotgun (WGS) entry which is preliminary data.</text>
</comment>
<dbReference type="Pfam" id="PF03829">
    <property type="entry name" value="PTSIIA_gutA"/>
    <property type="match status" value="1"/>
</dbReference>
<dbReference type="EMBL" id="JQBX01000008">
    <property type="protein sequence ID" value="KRN94005.1"/>
    <property type="molecule type" value="Genomic_DNA"/>
</dbReference>
<dbReference type="InterPro" id="IPR036665">
    <property type="entry name" value="PTS_IIA_glucitol/sorbitol_sf"/>
</dbReference>
<reference evidence="3 5" key="2">
    <citation type="submission" date="2019-05" db="EMBL/GenBank/DDBJ databases">
        <title>The metagenome of a microbial culture collection derived from dairy environment covers the genomic content of the human microbiome.</title>
        <authorList>
            <person name="Roder T."/>
            <person name="Wuthrich D."/>
            <person name="Sattari Z."/>
            <person name="Von Ah U."/>
            <person name="Bar C."/>
            <person name="Ronchi F."/>
            <person name="Macpherson A.J."/>
            <person name="Ganal-Vonarburg S.C."/>
            <person name="Bruggmann R."/>
            <person name="Vergeres G."/>
        </authorList>
    </citation>
    <scope>NUCLEOTIDE SEQUENCE [LARGE SCALE GENOMIC DNA]</scope>
    <source>
        <strain evidence="3 5">FAM 18815</strain>
    </source>
</reference>
<proteinExistence type="predicted"/>
<gene>
    <name evidence="3" type="ORF">FEZ51_09275</name>
    <name evidence="2" type="ORF">IV81_GL001646</name>
</gene>
<organism evidence="2 4">
    <name type="scientific">Pediococcus stilesii</name>
    <dbReference type="NCBI Taxonomy" id="331679"/>
    <lineage>
        <taxon>Bacteria</taxon>
        <taxon>Bacillati</taxon>
        <taxon>Bacillota</taxon>
        <taxon>Bacilli</taxon>
        <taxon>Lactobacillales</taxon>
        <taxon>Lactobacillaceae</taxon>
        <taxon>Pediococcus</taxon>
    </lineage>
</organism>
<evidence type="ECO:0000313" key="3">
    <source>
        <dbReference type="EMBL" id="TLQ03434.1"/>
    </source>
</evidence>
<dbReference type="GO" id="GO:0016301">
    <property type="term" value="F:kinase activity"/>
    <property type="evidence" value="ECO:0007669"/>
    <property type="project" value="TreeGrafter"/>
</dbReference>
<evidence type="ECO:0000256" key="1">
    <source>
        <dbReference type="PROSITE-ProRule" id="PRU00420"/>
    </source>
</evidence>
<dbReference type="PROSITE" id="PS51097">
    <property type="entry name" value="PTS_EIIA_TYPE_5"/>
    <property type="match status" value="1"/>
</dbReference>
<dbReference type="OrthoDB" id="7065254at2"/>
<evidence type="ECO:0000313" key="5">
    <source>
        <dbReference type="Proteomes" id="UP000305541"/>
    </source>
</evidence>
<dbReference type="AlphaFoldDB" id="A0A0R2L2C1"/>
<dbReference type="Gene3D" id="2.40.33.40">
    <property type="entry name" value="Phosphotransferase system, glucitol/sorbitol-specific IIA component"/>
    <property type="match status" value="1"/>
</dbReference>
<evidence type="ECO:0000313" key="2">
    <source>
        <dbReference type="EMBL" id="KRN94005.1"/>
    </source>
</evidence>
<comment type="caution">
    <text evidence="1">Lacks conserved residue(s) required for the propagation of feature annotation.</text>
</comment>
<dbReference type="GO" id="GO:0008982">
    <property type="term" value="F:protein-N(PI)-phosphohistidine-sugar phosphotransferase activity"/>
    <property type="evidence" value="ECO:0007669"/>
    <property type="project" value="InterPro"/>
</dbReference>
<reference evidence="2 4" key="1">
    <citation type="journal article" date="2015" name="Genome Announc.">
        <title>Expanding the biotechnology potential of lactobacilli through comparative genomics of 213 strains and associated genera.</title>
        <authorList>
            <person name="Sun Z."/>
            <person name="Harris H.M."/>
            <person name="McCann A."/>
            <person name="Guo C."/>
            <person name="Argimon S."/>
            <person name="Zhang W."/>
            <person name="Yang X."/>
            <person name="Jeffery I.B."/>
            <person name="Cooney J.C."/>
            <person name="Kagawa T.F."/>
            <person name="Liu W."/>
            <person name="Song Y."/>
            <person name="Salvetti E."/>
            <person name="Wrobel A."/>
            <person name="Rasinkangas P."/>
            <person name="Parkhill J."/>
            <person name="Rea M.C."/>
            <person name="O'Sullivan O."/>
            <person name="Ritari J."/>
            <person name="Douillard F.P."/>
            <person name="Paul Ross R."/>
            <person name="Yang R."/>
            <person name="Briner A.E."/>
            <person name="Felis G.E."/>
            <person name="de Vos W.M."/>
            <person name="Barrangou R."/>
            <person name="Klaenhammer T.R."/>
            <person name="Caufield P.W."/>
            <person name="Cui Y."/>
            <person name="Zhang H."/>
            <person name="O'Toole P.W."/>
        </authorList>
    </citation>
    <scope>NUCLEOTIDE SEQUENCE [LARGE SCALE GENOMIC DNA]</scope>
    <source>
        <strain evidence="2 4">DSM 18001</strain>
    </source>
</reference>
<dbReference type="STRING" id="331679.IV81_GL001646"/>
<evidence type="ECO:0000313" key="4">
    <source>
        <dbReference type="Proteomes" id="UP000051859"/>
    </source>
</evidence>
<dbReference type="InterPro" id="IPR004716">
    <property type="entry name" value="PTS_IIA_glucitol/sorbitol-sp"/>
</dbReference>
<name>A0A0R2L2C1_9LACO</name>
<dbReference type="Proteomes" id="UP000305541">
    <property type="component" value="Unassembled WGS sequence"/>
</dbReference>
<dbReference type="PANTHER" id="PTHR40398">
    <property type="entry name" value="PTS SYSTEM GLUCITOL/SORBITOL-SPECIFIC EIIA COMPONENT"/>
    <property type="match status" value="1"/>
</dbReference>
<dbReference type="GO" id="GO:0005737">
    <property type="term" value="C:cytoplasm"/>
    <property type="evidence" value="ECO:0007669"/>
    <property type="project" value="InterPro"/>
</dbReference>
<keyword evidence="4" id="KW-1185">Reference proteome</keyword>
<dbReference type="SUPFAM" id="SSF141530">
    <property type="entry name" value="PTSIIA/GutA-like"/>
    <property type="match status" value="1"/>
</dbReference>
<protein>
    <submittedName>
        <fullName evidence="3">Glucitol/sorbitol PTS, EIIA</fullName>
    </submittedName>
    <submittedName>
        <fullName evidence="2">PTS system, glucitol sorbitol-specific IIA component</fullName>
    </submittedName>
</protein>
<dbReference type="RefSeq" id="WP_057802660.1">
    <property type="nucleotide sequence ID" value="NZ_JQBX01000008.1"/>
</dbReference>
<sequence>MISAKITGIGNDAISEKDGLVILFDKTATPDLKKVAVIQEIRDLNHSDFNLKKGGQIKIGSDSYQIEFVGSLVNNNLKTIGHTTLVFKEVPTNPLESAVYLRPGKFPSFEVGEEIQYI</sequence>
<dbReference type="EMBL" id="VBTH01000023">
    <property type="protein sequence ID" value="TLQ03434.1"/>
    <property type="molecule type" value="Genomic_DNA"/>
</dbReference>
<dbReference type="PANTHER" id="PTHR40398:SF1">
    <property type="entry name" value="PTS SYSTEM GLUCITOL_SORBITOL-SPECIFIC EIIA COMPONENT"/>
    <property type="match status" value="1"/>
</dbReference>
<dbReference type="Proteomes" id="UP000051859">
    <property type="component" value="Unassembled WGS sequence"/>
</dbReference>
<dbReference type="GO" id="GO:0009401">
    <property type="term" value="P:phosphoenolpyruvate-dependent sugar phosphotransferase system"/>
    <property type="evidence" value="ECO:0007669"/>
    <property type="project" value="InterPro"/>
</dbReference>
<accession>A0A0R2L2C1</accession>
<dbReference type="PATRIC" id="fig|331679.3.peg.1682"/>